<dbReference type="PROSITE" id="PS00588">
    <property type="entry name" value="FLAGELLA_BB_ROD"/>
    <property type="match status" value="1"/>
</dbReference>
<evidence type="ECO:0000256" key="1">
    <source>
        <dbReference type="ARBA" id="ARBA00009677"/>
    </source>
</evidence>
<dbReference type="EMBL" id="JBJIAA010000011">
    <property type="protein sequence ID" value="MFL0251613.1"/>
    <property type="molecule type" value="Genomic_DNA"/>
</dbReference>
<organism evidence="6 7">
    <name type="scientific">Clostridium neuense</name>
    <dbReference type="NCBI Taxonomy" id="1728934"/>
    <lineage>
        <taxon>Bacteria</taxon>
        <taxon>Bacillati</taxon>
        <taxon>Bacillota</taxon>
        <taxon>Clostridia</taxon>
        <taxon>Eubacteriales</taxon>
        <taxon>Clostridiaceae</taxon>
        <taxon>Clostridium</taxon>
    </lineage>
</organism>
<dbReference type="SUPFAM" id="SSF117143">
    <property type="entry name" value="Flagellar hook protein flgE"/>
    <property type="match status" value="1"/>
</dbReference>
<reference evidence="6 7" key="1">
    <citation type="submission" date="2024-11" db="EMBL/GenBank/DDBJ databases">
        <authorList>
            <person name="Heng Y.C."/>
            <person name="Lim A.C.H."/>
            <person name="Lee J.K.Y."/>
            <person name="Kittelmann S."/>
        </authorList>
    </citation>
    <scope>NUCLEOTIDE SEQUENCE [LARGE SCALE GENOMIC DNA]</scope>
    <source>
        <strain evidence="6 7">WILCCON 0114</strain>
    </source>
</reference>
<evidence type="ECO:0000313" key="6">
    <source>
        <dbReference type="EMBL" id="MFL0251613.1"/>
    </source>
</evidence>
<evidence type="ECO:0000259" key="3">
    <source>
        <dbReference type="Pfam" id="PF00460"/>
    </source>
</evidence>
<dbReference type="PANTHER" id="PTHR30435:SF19">
    <property type="entry name" value="FLAGELLAR BASAL-BODY ROD PROTEIN FLGG"/>
    <property type="match status" value="1"/>
</dbReference>
<feature type="domain" description="Flagellar hook protein FlgE/F/G-like D1" evidence="5">
    <location>
        <begin position="96"/>
        <end position="155"/>
    </location>
</feature>
<gene>
    <name evidence="6" type="ORF">ACJDT4_14415</name>
</gene>
<dbReference type="Pfam" id="PF22692">
    <property type="entry name" value="LlgE_F_G_D1"/>
    <property type="match status" value="1"/>
</dbReference>
<dbReference type="InterPro" id="IPR037925">
    <property type="entry name" value="FlgE/F/G-like"/>
</dbReference>
<dbReference type="InterPro" id="IPR001444">
    <property type="entry name" value="Flag_bb_rod_N"/>
</dbReference>
<name>A0ABW8TGG1_9CLOT</name>
<feature type="domain" description="Flagellar basal-body/hook protein C-terminal" evidence="4">
    <location>
        <begin position="211"/>
        <end position="252"/>
    </location>
</feature>
<dbReference type="Pfam" id="PF06429">
    <property type="entry name" value="Flg_bbr_C"/>
    <property type="match status" value="1"/>
</dbReference>
<comment type="subcellular location">
    <subcellularLocation>
        <location evidence="2">Bacterial flagellum basal body</location>
    </subcellularLocation>
</comment>
<evidence type="ECO:0000256" key="2">
    <source>
        <dbReference type="RuleBase" id="RU362116"/>
    </source>
</evidence>
<keyword evidence="6" id="KW-0966">Cell projection</keyword>
<evidence type="ECO:0000259" key="4">
    <source>
        <dbReference type="Pfam" id="PF06429"/>
    </source>
</evidence>
<keyword evidence="6" id="KW-0969">Cilium</keyword>
<dbReference type="InterPro" id="IPR019776">
    <property type="entry name" value="Flagellar_basal_body_rod_CS"/>
</dbReference>
<dbReference type="Proteomes" id="UP001623592">
    <property type="component" value="Unassembled WGS sequence"/>
</dbReference>
<protein>
    <submittedName>
        <fullName evidence="6">Flagellar hook-basal body complex protein</fullName>
    </submittedName>
</protein>
<dbReference type="PANTHER" id="PTHR30435">
    <property type="entry name" value="FLAGELLAR PROTEIN"/>
    <property type="match status" value="1"/>
</dbReference>
<evidence type="ECO:0000259" key="5">
    <source>
        <dbReference type="Pfam" id="PF22692"/>
    </source>
</evidence>
<keyword evidence="2" id="KW-0975">Bacterial flagellum</keyword>
<dbReference type="Pfam" id="PF00460">
    <property type="entry name" value="Flg_bb_rod"/>
    <property type="match status" value="1"/>
</dbReference>
<comment type="similarity">
    <text evidence="1 2">Belongs to the flagella basal body rod proteins family.</text>
</comment>
<dbReference type="InterPro" id="IPR020013">
    <property type="entry name" value="Flagellar_FlgE/F/G"/>
</dbReference>
<accession>A0ABW8TGG1</accession>
<sequence>MVRSFYTAVNGMLTQAAKQDVISNNLANIDTVGFKGDGLYSRSFNDVYIQDYAKVVNGIPQKTLLGTLSLGQQVDETSTDFTGGEISSTGKSTDFAIEGRGFFTVYRDGVGGKNYYTRDGHFHVNIDGYLVDDSGDYVMGKNVNTGSDERIKVGNGKITSDSYGNISIDGAAAYKLDLVDFNDYNSLKKVGDNLYDGQNPIQGAQIVVQNQCLEKSNVNPLTAITNMMATMRNFESDQKVVKSIDETVGKTVNDVGKVG</sequence>
<comment type="caution">
    <text evidence="6">The sequence shown here is derived from an EMBL/GenBank/DDBJ whole genome shotgun (WGS) entry which is preliminary data.</text>
</comment>
<proteinExistence type="inferred from homology"/>
<keyword evidence="6" id="KW-0282">Flagellum</keyword>
<dbReference type="RefSeq" id="WP_406788264.1">
    <property type="nucleotide sequence ID" value="NZ_JBJIAA010000011.1"/>
</dbReference>
<evidence type="ECO:0000313" key="7">
    <source>
        <dbReference type="Proteomes" id="UP001623592"/>
    </source>
</evidence>
<dbReference type="InterPro" id="IPR010930">
    <property type="entry name" value="Flg_bb/hook_C_dom"/>
</dbReference>
<keyword evidence="7" id="KW-1185">Reference proteome</keyword>
<feature type="domain" description="Flagellar basal body rod protein N-terminal" evidence="3">
    <location>
        <begin position="5"/>
        <end position="35"/>
    </location>
</feature>
<dbReference type="InterPro" id="IPR053967">
    <property type="entry name" value="LlgE_F_G-like_D1"/>
</dbReference>
<dbReference type="NCBIfam" id="TIGR03506">
    <property type="entry name" value="FlgEFG_subfam"/>
    <property type="match status" value="1"/>
</dbReference>